<dbReference type="KEGG" id="daf:Desaf_3558"/>
<dbReference type="InterPro" id="IPR007048">
    <property type="entry name" value="IraD/Gp25-like"/>
</dbReference>
<dbReference type="Gene3D" id="3.10.450.40">
    <property type="match status" value="1"/>
</dbReference>
<evidence type="ECO:0000313" key="2">
    <source>
        <dbReference type="EMBL" id="EGJ51838.1"/>
    </source>
</evidence>
<reference evidence="2 3" key="1">
    <citation type="journal article" date="2011" name="J. Bacteriol.">
        <title>Genome sequence of the mercury-methylating and pleomorphic Desulfovibrio africanus Strain Walvis Bay.</title>
        <authorList>
            <person name="Brown S.D."/>
            <person name="Wall J.D."/>
            <person name="Kucken A.M."/>
            <person name="Gilmour C.C."/>
            <person name="Podar M."/>
            <person name="Brandt C.C."/>
            <person name="Teshima H."/>
            <person name="Detter J.C."/>
            <person name="Han C.S."/>
            <person name="Land M.L."/>
            <person name="Lucas S."/>
            <person name="Han J."/>
            <person name="Pennacchio L."/>
            <person name="Nolan M."/>
            <person name="Pitluck S."/>
            <person name="Woyke T."/>
            <person name="Goodwin L."/>
            <person name="Palumbo A.V."/>
            <person name="Elias D.A."/>
        </authorList>
    </citation>
    <scope>NUCLEOTIDE SEQUENCE [LARGE SCALE GENOMIC DNA]</scope>
    <source>
        <strain evidence="2 3">Walvis Bay</strain>
    </source>
</reference>
<evidence type="ECO:0000259" key="1">
    <source>
        <dbReference type="Pfam" id="PF04965"/>
    </source>
</evidence>
<dbReference type="Proteomes" id="UP000007844">
    <property type="component" value="Chromosome"/>
</dbReference>
<dbReference type="EMBL" id="CP003221">
    <property type="protein sequence ID" value="EGJ51838.1"/>
    <property type="molecule type" value="Genomic_DNA"/>
</dbReference>
<dbReference type="SUPFAM" id="SSF160719">
    <property type="entry name" value="gpW/gp25-like"/>
    <property type="match status" value="1"/>
</dbReference>
<proteinExistence type="predicted"/>
<dbReference type="STRING" id="690850.Desaf_3558"/>
<feature type="domain" description="IraD/Gp25-like" evidence="1">
    <location>
        <begin position="21"/>
        <end position="105"/>
    </location>
</feature>
<dbReference type="AlphaFoldDB" id="F3YY62"/>
<sequence>MSAEIEVTTTPVPLVIGATGLTEILQNVRVILGTPKGSVVLDRAFGVDMGWLDAPTPEAKARCAASMVQAVQRYEPRVSVARIDWRNDATDAGEGRLKPVLRIRVKEGVL</sequence>
<dbReference type="Pfam" id="PF04965">
    <property type="entry name" value="GPW_gp25"/>
    <property type="match status" value="1"/>
</dbReference>
<protein>
    <submittedName>
        <fullName evidence="2">GPW/gp25 family protein</fullName>
    </submittedName>
</protein>
<gene>
    <name evidence="2" type="ORF">Desaf_3558</name>
</gene>
<evidence type="ECO:0000313" key="3">
    <source>
        <dbReference type="Proteomes" id="UP000007844"/>
    </source>
</evidence>
<name>F3YY62_DESAF</name>
<dbReference type="eggNOG" id="COG3628">
    <property type="taxonomic scope" value="Bacteria"/>
</dbReference>
<dbReference type="HOGENOM" id="CLU_170883_1_0_7"/>
<keyword evidence="3" id="KW-1185">Reference proteome</keyword>
<dbReference type="RefSeq" id="WP_014261452.1">
    <property type="nucleotide sequence ID" value="NC_016629.1"/>
</dbReference>
<organism evidence="2 3">
    <name type="scientific">Desulfocurvibacter africanus subsp. africanus str. Walvis Bay</name>
    <dbReference type="NCBI Taxonomy" id="690850"/>
    <lineage>
        <taxon>Bacteria</taxon>
        <taxon>Pseudomonadati</taxon>
        <taxon>Thermodesulfobacteriota</taxon>
        <taxon>Desulfovibrionia</taxon>
        <taxon>Desulfovibrionales</taxon>
        <taxon>Desulfovibrionaceae</taxon>
        <taxon>Desulfocurvibacter</taxon>
    </lineage>
</organism>
<accession>F3YY62</accession>